<dbReference type="EMBL" id="JAFIMR010000043">
    <property type="protein sequence ID" value="KAI1856583.1"/>
    <property type="molecule type" value="Genomic_DNA"/>
</dbReference>
<organism evidence="2 3">
    <name type="scientific">Neoarthrinium moseri</name>
    <dbReference type="NCBI Taxonomy" id="1658444"/>
    <lineage>
        <taxon>Eukaryota</taxon>
        <taxon>Fungi</taxon>
        <taxon>Dikarya</taxon>
        <taxon>Ascomycota</taxon>
        <taxon>Pezizomycotina</taxon>
        <taxon>Sordariomycetes</taxon>
        <taxon>Xylariomycetidae</taxon>
        <taxon>Amphisphaeriales</taxon>
        <taxon>Apiosporaceae</taxon>
        <taxon>Neoarthrinium</taxon>
    </lineage>
</organism>
<keyword evidence="1" id="KW-1133">Transmembrane helix</keyword>
<dbReference type="Proteomes" id="UP000829685">
    <property type="component" value="Unassembled WGS sequence"/>
</dbReference>
<name>A0A9Q0AHH3_9PEZI</name>
<keyword evidence="1" id="KW-0812">Transmembrane</keyword>
<evidence type="ECO:0000256" key="1">
    <source>
        <dbReference type="SAM" id="Phobius"/>
    </source>
</evidence>
<keyword evidence="3" id="KW-1185">Reference proteome</keyword>
<protein>
    <submittedName>
        <fullName evidence="2">Uncharacterized protein</fullName>
    </submittedName>
</protein>
<dbReference type="OrthoDB" id="5428890at2759"/>
<evidence type="ECO:0000313" key="3">
    <source>
        <dbReference type="Proteomes" id="UP000829685"/>
    </source>
</evidence>
<sequence>MDSSLLDTPYDHLTKLKITDAFWGNDCNKRLSEATIGLSQFWTYYGKECAHALHDGGRHIALRTHLDVVELVHDIREGHHRDTIKKSLQSKLAETHENEDELLDNSIDLAASLLLMCDCGSSSSHGFSGRAEVRWKAGLSLRGFLAIYFGQIPVLGHEKVKLERNFIGKNLERIAGIRIVWTDNLADHLRLIDDDTKVQVFHHASFLEYHRRSSESLFPPGLALETIQTLALLFPSTDGETKRWLSRFTEVDQRVAQCGRLKTDLRQIERFTFWRDRLVMLKQVFDEAQPRSLMQWWHDRRNGVQWYTFWVAVMVLGLTVFFGLVQSVEGALQVWASFHALDSAG</sequence>
<accession>A0A9Q0AHH3</accession>
<feature type="transmembrane region" description="Helical" evidence="1">
    <location>
        <begin position="304"/>
        <end position="325"/>
    </location>
</feature>
<dbReference type="AlphaFoldDB" id="A0A9Q0AHH3"/>
<gene>
    <name evidence="2" type="ORF">JX265_011542</name>
</gene>
<reference evidence="2" key="1">
    <citation type="submission" date="2021-03" db="EMBL/GenBank/DDBJ databases">
        <title>Revisited historic fungal species revealed as producer of novel bioactive compounds through whole genome sequencing and comparative genomics.</title>
        <authorList>
            <person name="Vignolle G.A."/>
            <person name="Hochenegger N."/>
            <person name="Mach R.L."/>
            <person name="Mach-Aigner A.R."/>
            <person name="Javad Rahimi M."/>
            <person name="Salim K.A."/>
            <person name="Chan C.M."/>
            <person name="Lim L.B.L."/>
            <person name="Cai F."/>
            <person name="Druzhinina I.S."/>
            <person name="U'Ren J.M."/>
            <person name="Derntl C."/>
        </authorList>
    </citation>
    <scope>NUCLEOTIDE SEQUENCE</scope>
    <source>
        <strain evidence="2">TUCIM 5799</strain>
    </source>
</reference>
<keyword evidence="1" id="KW-0472">Membrane</keyword>
<evidence type="ECO:0000313" key="2">
    <source>
        <dbReference type="EMBL" id="KAI1856583.1"/>
    </source>
</evidence>
<proteinExistence type="predicted"/>
<comment type="caution">
    <text evidence="2">The sequence shown here is derived from an EMBL/GenBank/DDBJ whole genome shotgun (WGS) entry which is preliminary data.</text>
</comment>